<keyword evidence="1" id="KW-0732">Signal</keyword>
<feature type="chain" id="PRO_5044342644" evidence="1">
    <location>
        <begin position="29"/>
        <end position="173"/>
    </location>
</feature>
<accession>A0AB39L140</accession>
<dbReference type="AlphaFoldDB" id="A0AB39L140"/>
<feature type="signal peptide" evidence="1">
    <location>
        <begin position="1"/>
        <end position="28"/>
    </location>
</feature>
<dbReference type="KEGG" id="spue:AB5L97_16350"/>
<organism evidence="2">
    <name type="scientific">Sinomonas puerhi</name>
    <dbReference type="NCBI Taxonomy" id="3238584"/>
    <lineage>
        <taxon>Bacteria</taxon>
        <taxon>Bacillati</taxon>
        <taxon>Actinomycetota</taxon>
        <taxon>Actinomycetes</taxon>
        <taxon>Micrococcales</taxon>
        <taxon>Micrococcaceae</taxon>
        <taxon>Sinomonas</taxon>
    </lineage>
</organism>
<evidence type="ECO:0000256" key="1">
    <source>
        <dbReference type="SAM" id="SignalP"/>
    </source>
</evidence>
<gene>
    <name evidence="2" type="ORF">AB5L97_16350</name>
</gene>
<proteinExistence type="predicted"/>
<reference evidence="2" key="1">
    <citation type="submission" date="2024-07" db="EMBL/GenBank/DDBJ databases">
        <authorList>
            <person name="fu j."/>
        </authorList>
    </citation>
    <scope>NUCLEOTIDE SEQUENCE</scope>
    <source>
        <strain evidence="2">P10A9</strain>
    </source>
</reference>
<dbReference type="EMBL" id="CP163302">
    <property type="protein sequence ID" value="XDP44821.1"/>
    <property type="molecule type" value="Genomic_DNA"/>
</dbReference>
<protein>
    <submittedName>
        <fullName evidence="2">Uncharacterized protein</fullName>
    </submittedName>
</protein>
<evidence type="ECO:0000313" key="2">
    <source>
        <dbReference type="EMBL" id="XDP44821.1"/>
    </source>
</evidence>
<sequence length="173" mass="17797">MNHAAVRRMSPLTVLAVVSLVGVPPATAAPPTPVPSALFYDLPAGLGCAFHLQVSGTDAKTHIQEFRDKNGNVIRTITAGDGYTLTYTNADTGKSLAIQSSGSVQHTTLNPDGTSTVTLTGNNGLILFPTDHPAGPTTTQYVGRVVFTTDQSGNATVVSTSGKSTDICAALAQ</sequence>
<dbReference type="RefSeq" id="WP_369045439.1">
    <property type="nucleotide sequence ID" value="NZ_CP163302.1"/>
</dbReference>
<name>A0AB39L140_9MICC</name>